<protein>
    <recommendedName>
        <fullName evidence="4">DUF4190 domain-containing protein</fullName>
    </recommendedName>
</protein>
<feature type="transmembrane region" description="Helical" evidence="2">
    <location>
        <begin position="70"/>
        <end position="103"/>
    </location>
</feature>
<evidence type="ECO:0008006" key="4">
    <source>
        <dbReference type="Google" id="ProtNLM"/>
    </source>
</evidence>
<proteinExistence type="predicted"/>
<organism evidence="3">
    <name type="scientific">Leifsonia sp. NPDC080035</name>
    <dbReference type="NCBI Taxonomy" id="3143936"/>
    <lineage>
        <taxon>Bacteria</taxon>
        <taxon>Bacillati</taxon>
        <taxon>Actinomycetota</taxon>
        <taxon>Actinomycetes</taxon>
        <taxon>Micrococcales</taxon>
        <taxon>Microbacteriaceae</taxon>
        <taxon>Leifsonia</taxon>
    </lineage>
</organism>
<sequence>MTTSTAHQNPYTAPGTPGAVPAAAPSRPLSITSFVLGLASIVFGWTFLAPVAGIVIGAMALGREPGGRTFAIWGVVLNAVMLAGVIVGLLFALAGIGVGLAFLPFAFL</sequence>
<keyword evidence="2" id="KW-0472">Membrane</keyword>
<evidence type="ECO:0000256" key="2">
    <source>
        <dbReference type="SAM" id="Phobius"/>
    </source>
</evidence>
<feature type="compositionally biased region" description="Low complexity" evidence="1">
    <location>
        <begin position="10"/>
        <end position="21"/>
    </location>
</feature>
<keyword evidence="2" id="KW-0812">Transmembrane</keyword>
<name>A0AAU7G992_9MICO</name>
<dbReference type="RefSeq" id="WP_348787218.1">
    <property type="nucleotide sequence ID" value="NZ_CP157390.1"/>
</dbReference>
<accession>A0AAU7G992</accession>
<feature type="transmembrane region" description="Helical" evidence="2">
    <location>
        <begin position="34"/>
        <end position="58"/>
    </location>
</feature>
<reference evidence="3" key="1">
    <citation type="submission" date="2024-05" db="EMBL/GenBank/DDBJ databases">
        <title>The Natural Products Discovery Center: Release of the First 8490 Sequenced Strains for Exploring Actinobacteria Biosynthetic Diversity.</title>
        <authorList>
            <person name="Kalkreuter E."/>
            <person name="Kautsar S.A."/>
            <person name="Yang D."/>
            <person name="Bader C.D."/>
            <person name="Teijaro C.N."/>
            <person name="Fluegel L."/>
            <person name="Davis C.M."/>
            <person name="Simpson J.R."/>
            <person name="Lauterbach L."/>
            <person name="Steele A.D."/>
            <person name="Gui C."/>
            <person name="Meng S."/>
            <person name="Li G."/>
            <person name="Viehrig K."/>
            <person name="Ye F."/>
            <person name="Su P."/>
            <person name="Kiefer A.F."/>
            <person name="Nichols A."/>
            <person name="Cepeda A.J."/>
            <person name="Yan W."/>
            <person name="Fan B."/>
            <person name="Jiang Y."/>
            <person name="Adhikari A."/>
            <person name="Zheng C.-J."/>
            <person name="Schuster L."/>
            <person name="Cowan T.M."/>
            <person name="Smanski M.J."/>
            <person name="Chevrette M.G."/>
            <person name="de Carvalho L.P.S."/>
            <person name="Shen B."/>
        </authorList>
    </citation>
    <scope>NUCLEOTIDE SEQUENCE</scope>
    <source>
        <strain evidence="3">NPDC080035</strain>
    </source>
</reference>
<evidence type="ECO:0000256" key="1">
    <source>
        <dbReference type="SAM" id="MobiDB-lite"/>
    </source>
</evidence>
<gene>
    <name evidence="3" type="ORF">AAME72_14280</name>
</gene>
<keyword evidence="2" id="KW-1133">Transmembrane helix</keyword>
<dbReference type="EMBL" id="CP157390">
    <property type="protein sequence ID" value="XBM47244.1"/>
    <property type="molecule type" value="Genomic_DNA"/>
</dbReference>
<feature type="region of interest" description="Disordered" evidence="1">
    <location>
        <begin position="1"/>
        <end position="21"/>
    </location>
</feature>
<evidence type="ECO:0000313" key="3">
    <source>
        <dbReference type="EMBL" id="XBM47244.1"/>
    </source>
</evidence>
<dbReference type="AlphaFoldDB" id="A0AAU7G992"/>